<name>A0A5C3EB52_9BASI</name>
<protein>
    <recommendedName>
        <fullName evidence="4">Mig1 protein</fullName>
    </recommendedName>
</protein>
<keyword evidence="1" id="KW-0732">Signal</keyword>
<evidence type="ECO:0000313" key="2">
    <source>
        <dbReference type="EMBL" id="SPO27852.1"/>
    </source>
</evidence>
<proteinExistence type="predicted"/>
<gene>
    <name evidence="2" type="ORF">UTRI_04995</name>
</gene>
<reference evidence="2 3" key="1">
    <citation type="submission" date="2018-03" db="EMBL/GenBank/DDBJ databases">
        <authorList>
            <person name="Guldener U."/>
        </authorList>
    </citation>
    <scope>NUCLEOTIDE SEQUENCE [LARGE SCALE GENOMIC DNA]</scope>
    <source>
        <strain evidence="2 3">NBRC100155</strain>
    </source>
</reference>
<evidence type="ECO:0000313" key="3">
    <source>
        <dbReference type="Proteomes" id="UP000324022"/>
    </source>
</evidence>
<feature type="signal peptide" evidence="1">
    <location>
        <begin position="1"/>
        <end position="17"/>
    </location>
</feature>
<accession>A0A5C3EB52</accession>
<evidence type="ECO:0008006" key="4">
    <source>
        <dbReference type="Google" id="ProtNLM"/>
    </source>
</evidence>
<feature type="chain" id="PRO_5023127374" description="Mig1 protein" evidence="1">
    <location>
        <begin position="18"/>
        <end position="128"/>
    </location>
</feature>
<dbReference type="EMBL" id="OOIN01000020">
    <property type="protein sequence ID" value="SPO27852.1"/>
    <property type="molecule type" value="Genomic_DNA"/>
</dbReference>
<organism evidence="2 3">
    <name type="scientific">Ustilago trichophora</name>
    <dbReference type="NCBI Taxonomy" id="86804"/>
    <lineage>
        <taxon>Eukaryota</taxon>
        <taxon>Fungi</taxon>
        <taxon>Dikarya</taxon>
        <taxon>Basidiomycota</taxon>
        <taxon>Ustilaginomycotina</taxon>
        <taxon>Ustilaginomycetes</taxon>
        <taxon>Ustilaginales</taxon>
        <taxon>Ustilaginaceae</taxon>
        <taxon>Ustilago</taxon>
    </lineage>
</organism>
<sequence length="128" mass="14309">MKIIFLALLSTVLVASAVTAHGKRNKKLTYQDYCEGEKDFVGHPRACFKTWMDEISNKTPETSFIPSSNENRFAFLAPGSFETKGWKVVLTTPDERCVHVELTPIKENANNDPQISDICHGNKAPVLL</sequence>
<dbReference type="AlphaFoldDB" id="A0A5C3EB52"/>
<dbReference type="Proteomes" id="UP000324022">
    <property type="component" value="Unassembled WGS sequence"/>
</dbReference>
<keyword evidence="3" id="KW-1185">Reference proteome</keyword>
<evidence type="ECO:0000256" key="1">
    <source>
        <dbReference type="SAM" id="SignalP"/>
    </source>
</evidence>